<dbReference type="PROSITE" id="PS51257">
    <property type="entry name" value="PROKAR_LIPOPROTEIN"/>
    <property type="match status" value="1"/>
</dbReference>
<dbReference type="EMBL" id="FR773153">
    <property type="protein sequence ID" value="CBY92891.1"/>
    <property type="molecule type" value="Genomic_DNA"/>
</dbReference>
<gene>
    <name evidence="1" type="ordered locus">HF1_08830</name>
</gene>
<protein>
    <recommendedName>
        <fullName evidence="3">Lipoprotein</fullName>
    </recommendedName>
</protein>
<proteinExistence type="predicted"/>
<evidence type="ECO:0008006" key="3">
    <source>
        <dbReference type="Google" id="ProtNLM"/>
    </source>
</evidence>
<reference evidence="1 2" key="1">
    <citation type="journal article" date="2011" name="J. Bacteriol.">
        <title>Complete genome sequence of Mycoplasma haemofelis, a hemotropic mycoplasma.</title>
        <authorList>
            <person name="Barker E.N."/>
            <person name="Helps C.R."/>
            <person name="Peters I.R."/>
            <person name="Darby A.C."/>
            <person name="Radford A.D."/>
            <person name="Tasker S."/>
        </authorList>
    </citation>
    <scope>NUCLEOTIDE SEQUENCE [LARGE SCALE GENOMIC DNA]</scope>
    <source>
        <strain evidence="1 2">Langford 1</strain>
    </source>
</reference>
<name>E8ZIC0_MYCHL</name>
<dbReference type="Proteomes" id="UP000008637">
    <property type="component" value="Chromosome"/>
</dbReference>
<dbReference type="KEGG" id="mha:HF1_08830"/>
<dbReference type="OrthoDB" id="9826477at2"/>
<evidence type="ECO:0000313" key="2">
    <source>
        <dbReference type="Proteomes" id="UP000008637"/>
    </source>
</evidence>
<evidence type="ECO:0000313" key="1">
    <source>
        <dbReference type="EMBL" id="CBY92891.1"/>
    </source>
</evidence>
<dbReference type="AlphaFoldDB" id="E8ZIC0"/>
<keyword evidence="2" id="KW-1185">Reference proteome</keyword>
<dbReference type="HOGENOM" id="CLU_114919_0_0_14"/>
<organism evidence="1 2">
    <name type="scientific">Mycoplasma haemofelis (strain Langford 1)</name>
    <name type="common">Haemobartonella felis</name>
    <dbReference type="NCBI Taxonomy" id="941640"/>
    <lineage>
        <taxon>Bacteria</taxon>
        <taxon>Bacillati</taxon>
        <taxon>Mycoplasmatota</taxon>
        <taxon>Mollicutes</taxon>
        <taxon>Mycoplasmataceae</taxon>
        <taxon>Mycoplasma</taxon>
    </lineage>
</organism>
<accession>E8ZIC0</accession>
<sequence>MSKSLWMLGSSAGVAGCAGTAGLVYWRSTLGSNVSLKDRFNKEVKGRILLDVEGTKHDAVWDALVEEYKGDHSGRPEVDKEKLKSRCKSDADLTEESKFSSYVEWCSRNTLQTQFNSKGSGKTWITSTVESDWDTKKNGYAENNDGKLQIPQSGSSTTIAKNQVTSKNIMDWCATKVDTPFIKESDEDYKRAEALCVS</sequence>